<dbReference type="Proteomes" id="UP001238088">
    <property type="component" value="Unassembled WGS sequence"/>
</dbReference>
<dbReference type="SUPFAM" id="SSF52799">
    <property type="entry name" value="(Phosphotyrosine protein) phosphatases II"/>
    <property type="match status" value="1"/>
</dbReference>
<evidence type="ECO:0000256" key="1">
    <source>
        <dbReference type="ARBA" id="ARBA00009580"/>
    </source>
</evidence>
<dbReference type="Pfam" id="PF13350">
    <property type="entry name" value="Y_phosphatase3"/>
    <property type="match status" value="1"/>
</dbReference>
<protein>
    <submittedName>
        <fullName evidence="2">Protein-tyrosine phosphatase</fullName>
        <ecNumber evidence="2">3.1.3.48</ecNumber>
    </submittedName>
</protein>
<dbReference type="RefSeq" id="WP_307478226.1">
    <property type="nucleotide sequence ID" value="NZ_JAUSUB010000028.1"/>
</dbReference>
<accession>A0ABU0ANB5</accession>
<sequence length="260" mass="30365">MIDIMEKFDGVYNFRDLGGLETENGQRMRNGVLFRSDELSRLSPRDIAKINELDIKMICDLRTASEQKSKPSRIKANSGIQLVHVSINDKSWEITHMDFFKFMMSKSSSIDFEVIMKDMYQYMAFDCQNEIKRMFELLANEKNLPALIHCTGGKDRTGFISSLLQMSVGVPYEAVTKQYLHSNELIGPRMKKMENTLKWITLFRLTPEKLKPVLEVRQEYLDHAYSKIFAKYDTIHDYLREECHISDETLHNVKEALIED</sequence>
<name>A0ABU0ANB5_9BACI</name>
<dbReference type="PANTHER" id="PTHR31126:SF1">
    <property type="entry name" value="TYROSINE SPECIFIC PROTEIN PHOSPHATASES DOMAIN-CONTAINING PROTEIN"/>
    <property type="match status" value="1"/>
</dbReference>
<comment type="caution">
    <text evidence="2">The sequence shown here is derived from an EMBL/GenBank/DDBJ whole genome shotgun (WGS) entry which is preliminary data.</text>
</comment>
<proteinExistence type="inferred from homology"/>
<reference evidence="2 3" key="1">
    <citation type="submission" date="2023-07" db="EMBL/GenBank/DDBJ databases">
        <title>Genomic Encyclopedia of Type Strains, Phase IV (KMG-IV): sequencing the most valuable type-strain genomes for metagenomic binning, comparative biology and taxonomic classification.</title>
        <authorList>
            <person name="Goeker M."/>
        </authorList>
    </citation>
    <scope>NUCLEOTIDE SEQUENCE [LARGE SCALE GENOMIC DNA]</scope>
    <source>
        <strain evidence="2 3">DSM 23494</strain>
    </source>
</reference>
<dbReference type="InterPro" id="IPR026893">
    <property type="entry name" value="Tyr/Ser_Pase_IphP-type"/>
</dbReference>
<dbReference type="EC" id="3.1.3.48" evidence="2"/>
<evidence type="ECO:0000313" key="3">
    <source>
        <dbReference type="Proteomes" id="UP001238088"/>
    </source>
</evidence>
<dbReference type="InterPro" id="IPR016130">
    <property type="entry name" value="Tyr_Pase_AS"/>
</dbReference>
<evidence type="ECO:0000313" key="2">
    <source>
        <dbReference type="EMBL" id="MDQ0272771.1"/>
    </source>
</evidence>
<dbReference type="Gene3D" id="3.90.190.10">
    <property type="entry name" value="Protein tyrosine phosphatase superfamily"/>
    <property type="match status" value="1"/>
</dbReference>
<keyword evidence="2" id="KW-0378">Hydrolase</keyword>
<dbReference type="InterPro" id="IPR029021">
    <property type="entry name" value="Prot-tyrosine_phosphatase-like"/>
</dbReference>
<keyword evidence="3" id="KW-1185">Reference proteome</keyword>
<dbReference type="PROSITE" id="PS00383">
    <property type="entry name" value="TYR_PHOSPHATASE_1"/>
    <property type="match status" value="1"/>
</dbReference>
<organism evidence="2 3">
    <name type="scientific">Cytobacillus purgationiresistens</name>
    <dbReference type="NCBI Taxonomy" id="863449"/>
    <lineage>
        <taxon>Bacteria</taxon>
        <taxon>Bacillati</taxon>
        <taxon>Bacillota</taxon>
        <taxon>Bacilli</taxon>
        <taxon>Bacillales</taxon>
        <taxon>Bacillaceae</taxon>
        <taxon>Cytobacillus</taxon>
    </lineage>
</organism>
<dbReference type="GO" id="GO:0004725">
    <property type="term" value="F:protein tyrosine phosphatase activity"/>
    <property type="evidence" value="ECO:0007669"/>
    <property type="project" value="UniProtKB-EC"/>
</dbReference>
<dbReference type="EMBL" id="JAUSUB010000028">
    <property type="protein sequence ID" value="MDQ0272771.1"/>
    <property type="molecule type" value="Genomic_DNA"/>
</dbReference>
<comment type="similarity">
    <text evidence="1">Belongs to the protein-tyrosine phosphatase family.</text>
</comment>
<dbReference type="PANTHER" id="PTHR31126">
    <property type="entry name" value="TYROSINE-PROTEIN PHOSPHATASE"/>
    <property type="match status" value="1"/>
</dbReference>
<gene>
    <name evidence="2" type="ORF">J2S17_004664</name>
</gene>